<evidence type="ECO:0000313" key="1">
    <source>
        <dbReference type="EMBL" id="PDX80207.1"/>
    </source>
</evidence>
<protein>
    <submittedName>
        <fullName evidence="1">Methylenetetrahydrofolate dehydrogenase</fullName>
    </submittedName>
</protein>
<dbReference type="Proteomes" id="UP000220005">
    <property type="component" value="Unassembled WGS sequence"/>
</dbReference>
<name>A0A173ZAR7_9FIRM</name>
<dbReference type="AlphaFoldDB" id="A0A173ZAR7"/>
<dbReference type="OrthoDB" id="1853191at2"/>
<comment type="caution">
    <text evidence="1">The sequence shown here is derived from an EMBL/GenBank/DDBJ whole genome shotgun (WGS) entry which is preliminary data.</text>
</comment>
<accession>A0A173ZAR7</accession>
<reference evidence="1 2" key="1">
    <citation type="journal article" date="2017" name="Front. Microbiol.">
        <title>New Insights into the Diversity of the Genus Faecalibacterium.</title>
        <authorList>
            <person name="Benevides L."/>
            <person name="Burman S."/>
            <person name="Martin R."/>
            <person name="Robert V."/>
            <person name="Thomas M."/>
            <person name="Miquel S."/>
            <person name="Chain F."/>
            <person name="Sokol H."/>
            <person name="Bermudez-Humaran L.G."/>
            <person name="Morrison M."/>
            <person name="Langella P."/>
            <person name="Azevedo V.A."/>
            <person name="Chatel J.M."/>
            <person name="Soares S."/>
        </authorList>
    </citation>
    <scope>NUCLEOTIDE SEQUENCE [LARGE SCALE GENOMIC DNA]</scope>
    <source>
        <strain evidence="1 2">CNCM I 4575</strain>
    </source>
</reference>
<gene>
    <name evidence="1" type="ORF">CGS58_13375</name>
</gene>
<proteinExistence type="predicted"/>
<dbReference type="RefSeq" id="WP_055189818.1">
    <property type="nucleotide sequence ID" value="NZ_NMTY01000032.1"/>
</dbReference>
<organism evidence="1 2">
    <name type="scientific">Faecalibacterium prausnitzii</name>
    <dbReference type="NCBI Taxonomy" id="853"/>
    <lineage>
        <taxon>Bacteria</taxon>
        <taxon>Bacillati</taxon>
        <taxon>Bacillota</taxon>
        <taxon>Clostridia</taxon>
        <taxon>Eubacteriales</taxon>
        <taxon>Oscillospiraceae</taxon>
        <taxon>Faecalibacterium</taxon>
    </lineage>
</organism>
<sequence>MKARIPQHREFIINFPDTVDQAKANEGWAKLQQIVEDYKKSHNGASVYAPTFIEDCEADVKKLQEEYGFEYTVEYVK</sequence>
<dbReference type="EMBL" id="NMTY01000032">
    <property type="protein sequence ID" value="PDX80207.1"/>
    <property type="molecule type" value="Genomic_DNA"/>
</dbReference>
<evidence type="ECO:0000313" key="2">
    <source>
        <dbReference type="Proteomes" id="UP000220005"/>
    </source>
</evidence>